<comment type="caution">
    <text evidence="2">The sequence shown here is derived from an EMBL/GenBank/DDBJ whole genome shotgun (WGS) entry which is preliminary data.</text>
</comment>
<keyword evidence="1" id="KW-0472">Membrane</keyword>
<protein>
    <submittedName>
        <fullName evidence="2">Uncharacterized protein</fullName>
    </submittedName>
</protein>
<organism evidence="2 3">
    <name type="scientific">Leifsonella bigeumensis</name>
    <dbReference type="NCBI Taxonomy" id="433643"/>
    <lineage>
        <taxon>Bacteria</taxon>
        <taxon>Bacillati</taxon>
        <taxon>Actinomycetota</taxon>
        <taxon>Actinomycetes</taxon>
        <taxon>Micrococcales</taxon>
        <taxon>Microbacteriaceae</taxon>
        <taxon>Leifsonella</taxon>
    </lineage>
</organism>
<feature type="transmembrane region" description="Helical" evidence="1">
    <location>
        <begin position="534"/>
        <end position="552"/>
    </location>
</feature>
<sequence length="607" mass="63739">MSADATPVGVSATPVARRRSAFVRGPLLAWSMFVELFDHVLADSYREGRLRAKAWPLGLRAIVVLAICGYALAVLGIVFSGLLRESLELSVTVGSETLSFPRPVLWMLLLLVVLSMALLQTAALHVSAWLSTAITILVVLILQFASAPDSFDLFSPGRIATLVAGIGLIVFTIVRRRYRFAWWEFVVILPTIGIAFAVASGRALATSAPSGVDFGPAMLSLTMTTLGQLAVPAAIAAGAAVAELSASTALWAVGVVRRRLPAVALVIGLVIVILWRVWALVVAFTDPDGVSPLQLATSLLLIAAIAALWYALSLLRGRRRLVPSASRLVDRMGSVATPIAAALAITLAPLVITLLVVQVLFAYGVPLDLLAWPQAAVALLTTSTAIGIVRLVVGLTTIVLAVILARRGIRTIPELIGGIGVVTVTVAVAPLAGLGSWLWTSGGLTAVATVGCFALLAWFGIRRQLTMRRVTGLAVALLLAAFFDQRDFVSDPLGAVLGFTGVAFVLFGFVWSFLTGGGGANETSRKYPRPARLLLFLANSVFGVTVLAFTALARNPDASINLGAFAEIGDQLFGTGLLVCALLSVLAAVVADRMPPIEGKTAGRSDD</sequence>
<feature type="transmembrane region" description="Helical" evidence="1">
    <location>
        <begin position="103"/>
        <end position="119"/>
    </location>
</feature>
<feature type="transmembrane region" description="Helical" evidence="1">
    <location>
        <begin position="572"/>
        <end position="591"/>
    </location>
</feature>
<accession>A0ABP7FNJ4</accession>
<name>A0ABP7FNJ4_9MICO</name>
<evidence type="ECO:0000313" key="2">
    <source>
        <dbReference type="EMBL" id="GAA3741985.1"/>
    </source>
</evidence>
<feature type="transmembrane region" description="Helical" evidence="1">
    <location>
        <begin position="126"/>
        <end position="145"/>
    </location>
</feature>
<feature type="transmembrane region" description="Helical" evidence="1">
    <location>
        <begin position="157"/>
        <end position="174"/>
    </location>
</feature>
<reference evidence="3" key="1">
    <citation type="journal article" date="2019" name="Int. J. Syst. Evol. Microbiol.">
        <title>The Global Catalogue of Microorganisms (GCM) 10K type strain sequencing project: providing services to taxonomists for standard genome sequencing and annotation.</title>
        <authorList>
            <consortium name="The Broad Institute Genomics Platform"/>
            <consortium name="The Broad Institute Genome Sequencing Center for Infectious Disease"/>
            <person name="Wu L."/>
            <person name="Ma J."/>
        </authorList>
    </citation>
    <scope>NUCLEOTIDE SEQUENCE [LARGE SCALE GENOMIC DNA]</scope>
    <source>
        <strain evidence="3">JCM 16949</strain>
    </source>
</reference>
<evidence type="ECO:0000313" key="3">
    <source>
        <dbReference type="Proteomes" id="UP001501004"/>
    </source>
</evidence>
<feature type="transmembrane region" description="Helical" evidence="1">
    <location>
        <begin position="57"/>
        <end position="83"/>
    </location>
</feature>
<keyword evidence="1" id="KW-1133">Transmembrane helix</keyword>
<feature type="transmembrane region" description="Helical" evidence="1">
    <location>
        <begin position="335"/>
        <end position="363"/>
    </location>
</feature>
<dbReference type="EMBL" id="BAABAE010000003">
    <property type="protein sequence ID" value="GAA3741985.1"/>
    <property type="molecule type" value="Genomic_DNA"/>
</dbReference>
<feature type="transmembrane region" description="Helical" evidence="1">
    <location>
        <begin position="181"/>
        <end position="205"/>
    </location>
</feature>
<evidence type="ECO:0000256" key="1">
    <source>
        <dbReference type="SAM" id="Phobius"/>
    </source>
</evidence>
<keyword evidence="1" id="KW-0812">Transmembrane</keyword>
<feature type="transmembrane region" description="Helical" evidence="1">
    <location>
        <begin position="466"/>
        <end position="483"/>
    </location>
</feature>
<feature type="transmembrane region" description="Helical" evidence="1">
    <location>
        <begin position="293"/>
        <end position="315"/>
    </location>
</feature>
<feature type="transmembrane region" description="Helical" evidence="1">
    <location>
        <begin position="260"/>
        <end position="281"/>
    </location>
</feature>
<proteinExistence type="predicted"/>
<gene>
    <name evidence="2" type="ORF">GCM10022239_16990</name>
</gene>
<keyword evidence="3" id="KW-1185">Reference proteome</keyword>
<feature type="transmembrane region" description="Helical" evidence="1">
    <location>
        <begin position="438"/>
        <end position="459"/>
    </location>
</feature>
<feature type="transmembrane region" description="Helical" evidence="1">
    <location>
        <begin position="415"/>
        <end position="432"/>
    </location>
</feature>
<feature type="transmembrane region" description="Helical" evidence="1">
    <location>
        <begin position="495"/>
        <end position="514"/>
    </location>
</feature>
<feature type="transmembrane region" description="Helical" evidence="1">
    <location>
        <begin position="375"/>
        <end position="403"/>
    </location>
</feature>
<dbReference type="RefSeq" id="WP_344755686.1">
    <property type="nucleotide sequence ID" value="NZ_BAABAE010000003.1"/>
</dbReference>
<feature type="transmembrane region" description="Helical" evidence="1">
    <location>
        <begin position="225"/>
        <end position="253"/>
    </location>
</feature>
<dbReference type="Proteomes" id="UP001501004">
    <property type="component" value="Unassembled WGS sequence"/>
</dbReference>